<feature type="domain" description="DmsR-like N-terminal" evidence="4">
    <location>
        <begin position="1"/>
        <end position="136"/>
    </location>
</feature>
<dbReference type="Pfam" id="PF04967">
    <property type="entry name" value="HTH_10"/>
    <property type="match status" value="1"/>
</dbReference>
<evidence type="ECO:0000256" key="2">
    <source>
        <dbReference type="ARBA" id="ARBA00023163"/>
    </source>
</evidence>
<dbReference type="EMBL" id="JBHUDC010000007">
    <property type="protein sequence ID" value="MFD1514522.1"/>
    <property type="molecule type" value="Genomic_DNA"/>
</dbReference>
<organism evidence="5 6">
    <name type="scientific">Halomarina rubra</name>
    <dbReference type="NCBI Taxonomy" id="2071873"/>
    <lineage>
        <taxon>Archaea</taxon>
        <taxon>Methanobacteriati</taxon>
        <taxon>Methanobacteriota</taxon>
        <taxon>Stenosarchaea group</taxon>
        <taxon>Halobacteria</taxon>
        <taxon>Halobacteriales</taxon>
        <taxon>Natronomonadaceae</taxon>
        <taxon>Halomarina</taxon>
    </lineage>
</organism>
<dbReference type="InterPro" id="IPR007050">
    <property type="entry name" value="HTH_bacterioopsin"/>
</dbReference>
<dbReference type="Pfam" id="PF24277">
    <property type="entry name" value="DmsR_N"/>
    <property type="match status" value="1"/>
</dbReference>
<feature type="domain" description="HTH bat-type" evidence="3">
    <location>
        <begin position="152"/>
        <end position="203"/>
    </location>
</feature>
<keyword evidence="1" id="KW-0805">Transcription regulation</keyword>
<dbReference type="RefSeq" id="WP_250874451.1">
    <property type="nucleotide sequence ID" value="NZ_JALXFV010000007.1"/>
</dbReference>
<evidence type="ECO:0000259" key="4">
    <source>
        <dbReference type="Pfam" id="PF24277"/>
    </source>
</evidence>
<reference evidence="5 6" key="1">
    <citation type="journal article" date="2019" name="Int. J. Syst. Evol. Microbiol.">
        <title>The Global Catalogue of Microorganisms (GCM) 10K type strain sequencing project: providing services to taxonomists for standard genome sequencing and annotation.</title>
        <authorList>
            <consortium name="The Broad Institute Genomics Platform"/>
            <consortium name="The Broad Institute Genome Sequencing Center for Infectious Disease"/>
            <person name="Wu L."/>
            <person name="Ma J."/>
        </authorList>
    </citation>
    <scope>NUCLEOTIDE SEQUENCE [LARGE SCALE GENOMIC DNA]</scope>
    <source>
        <strain evidence="5 6">CGMCC 1.12563</strain>
    </source>
</reference>
<protein>
    <submittedName>
        <fullName evidence="5">Helix-turn-helix domain-containing protein</fullName>
    </submittedName>
</protein>
<gene>
    <name evidence="5" type="ORF">ACFSBT_14670</name>
</gene>
<dbReference type="PANTHER" id="PTHR34236:SF1">
    <property type="entry name" value="DIMETHYL SULFOXIDE REDUCTASE TRANSCRIPTIONAL ACTIVATOR"/>
    <property type="match status" value="1"/>
</dbReference>
<sequence length="209" mass="23227">MATGVHVEMVVEGTDVCPVTSISEDCEVESIRTAGGDDGVIGELTVDRTVQNELESPDTDVVFADGTQEVHRFTTDSADCPCGRIPDHGCLVRNLRAESGALHLSFIAADTPTVRDIVTDVKSRAESVRIRRLTRSEPDEEERLLFVNRDTFTDRQYETLETAHEMGYFETPRRSSRNDVADELDNTGATFTEHLARAQRKLLDQILSV</sequence>
<name>A0ABD6AXN1_9EURY</name>
<evidence type="ECO:0000313" key="6">
    <source>
        <dbReference type="Proteomes" id="UP001597187"/>
    </source>
</evidence>
<evidence type="ECO:0000259" key="3">
    <source>
        <dbReference type="Pfam" id="PF04967"/>
    </source>
</evidence>
<accession>A0ABD6AXN1</accession>
<evidence type="ECO:0000313" key="5">
    <source>
        <dbReference type="EMBL" id="MFD1514522.1"/>
    </source>
</evidence>
<dbReference type="PANTHER" id="PTHR34236">
    <property type="entry name" value="DIMETHYL SULFOXIDE REDUCTASE TRANSCRIPTIONAL ACTIVATOR"/>
    <property type="match status" value="1"/>
</dbReference>
<dbReference type="Proteomes" id="UP001597187">
    <property type="component" value="Unassembled WGS sequence"/>
</dbReference>
<keyword evidence="6" id="KW-1185">Reference proteome</keyword>
<dbReference type="AlphaFoldDB" id="A0ABD6AXN1"/>
<comment type="caution">
    <text evidence="5">The sequence shown here is derived from an EMBL/GenBank/DDBJ whole genome shotgun (WGS) entry which is preliminary data.</text>
</comment>
<keyword evidence="2" id="KW-0804">Transcription</keyword>
<proteinExistence type="predicted"/>
<dbReference type="InterPro" id="IPR056433">
    <property type="entry name" value="DmsR-like_N"/>
</dbReference>
<evidence type="ECO:0000256" key="1">
    <source>
        <dbReference type="ARBA" id="ARBA00023015"/>
    </source>
</evidence>